<comment type="caution">
    <text evidence="2">The sequence shown here is derived from an EMBL/GenBank/DDBJ whole genome shotgun (WGS) entry which is preliminary data.</text>
</comment>
<dbReference type="Proteomes" id="UP001242288">
    <property type="component" value="Unassembled WGS sequence"/>
</dbReference>
<evidence type="ECO:0000313" key="4">
    <source>
        <dbReference type="Proteomes" id="UP001242288"/>
    </source>
</evidence>
<protein>
    <submittedName>
        <fullName evidence="2">Uncharacterized protein</fullName>
    </submittedName>
</protein>
<dbReference type="EMBL" id="JAPKHW010000048">
    <property type="protein sequence ID" value="MCX4151016.1"/>
    <property type="molecule type" value="Genomic_DNA"/>
</dbReference>
<evidence type="ECO:0000313" key="1">
    <source>
        <dbReference type="EMBL" id="MCX4151016.1"/>
    </source>
</evidence>
<evidence type="ECO:0000313" key="3">
    <source>
        <dbReference type="Proteomes" id="UP001209412"/>
    </source>
</evidence>
<proteinExistence type="predicted"/>
<evidence type="ECO:0000313" key="2">
    <source>
        <dbReference type="EMBL" id="MDQ6412830.1"/>
    </source>
</evidence>
<reference evidence="2" key="1">
    <citation type="submission" date="2022-06" db="EMBL/GenBank/DDBJ databases">
        <title>PHB producers.</title>
        <authorList>
            <person name="Besaury L."/>
        </authorList>
    </citation>
    <scope>NUCLEOTIDE SEQUENCE</scope>
    <source>
        <strain evidence="2 3">SEWS6</strain>
    </source>
</reference>
<accession>A0AAP5BLZ0</accession>
<dbReference type="Proteomes" id="UP001209412">
    <property type="component" value="Unassembled WGS sequence"/>
</dbReference>
<dbReference type="EMBL" id="JAMXWF010000048">
    <property type="protein sequence ID" value="MDQ6412830.1"/>
    <property type="molecule type" value="Genomic_DNA"/>
</dbReference>
<dbReference type="AlphaFoldDB" id="A0AAP5BLZ0"/>
<sequence>MRECCTHDDTDSIEVDQDINSPESLEQWMAGATREELMQRIRDSASREMSQEEAFLPAVKWLSGRLGNASDHYREIHGVTSELDLIDPCSIVQVLLELAQQGARVSASDGEVMQFLSDYRPDLVAQLIAYRRHCFTRLTNDWPEAARAEHLRNTLVDRINCAVRTGYAHLPSIQYWAGLLEVYSPHQFDILAEHESIERDTGETEFAEGRSCGLAGIFPESPYNRQSFKDAMWWQGHLKGSNERRWKQLIGKPNITAE</sequence>
<name>A0AAP5BLZ0_9BURK</name>
<keyword evidence="3" id="KW-1185">Reference proteome</keyword>
<gene>
    <name evidence="2" type="ORF">NIE36_37535</name>
    <name evidence="1" type="ORF">OSB80_37625</name>
</gene>
<organism evidence="2 4">
    <name type="scientific">Paraburkholderia madseniana</name>
    <dbReference type="NCBI Taxonomy" id="2599607"/>
    <lineage>
        <taxon>Bacteria</taxon>
        <taxon>Pseudomonadati</taxon>
        <taxon>Pseudomonadota</taxon>
        <taxon>Betaproteobacteria</taxon>
        <taxon>Burkholderiales</taxon>
        <taxon>Burkholderiaceae</taxon>
        <taxon>Paraburkholderia</taxon>
    </lineage>
</organism>
<dbReference type="RefSeq" id="WP_266261420.1">
    <property type="nucleotide sequence ID" value="NZ_JAMXWF010000048.1"/>
</dbReference>